<organism evidence="1 2">
    <name type="scientific">Natronomicrosphaera hydrolytica</name>
    <dbReference type="NCBI Taxonomy" id="3242702"/>
    <lineage>
        <taxon>Bacteria</taxon>
        <taxon>Pseudomonadati</taxon>
        <taxon>Planctomycetota</taxon>
        <taxon>Phycisphaerae</taxon>
        <taxon>Phycisphaerales</taxon>
        <taxon>Phycisphaeraceae</taxon>
        <taxon>Natronomicrosphaera</taxon>
    </lineage>
</organism>
<dbReference type="RefSeq" id="WP_425345874.1">
    <property type="nucleotide sequence ID" value="NZ_JBGUBD010000006.1"/>
</dbReference>
<accession>A0ABV4U5T9</accession>
<keyword evidence="2" id="KW-1185">Reference proteome</keyword>
<gene>
    <name evidence="1" type="ORF">ACERK3_11730</name>
</gene>
<name>A0ABV4U5T9_9BACT</name>
<proteinExistence type="predicted"/>
<reference evidence="1 2" key="1">
    <citation type="submission" date="2024-08" db="EMBL/GenBank/DDBJ databases">
        <title>Whole-genome sequencing of halo(alkali)philic microorganisms from hypersaline lakes.</title>
        <authorList>
            <person name="Sorokin D.Y."/>
            <person name="Merkel A.Y."/>
            <person name="Messina E."/>
            <person name="Yakimov M."/>
        </authorList>
    </citation>
    <scope>NUCLEOTIDE SEQUENCE [LARGE SCALE GENOMIC DNA]</scope>
    <source>
        <strain evidence="1 2">AB-hyl4</strain>
    </source>
</reference>
<sequence>MKADLDTYNTFVTTTTTAWQALLRAPTHRDEFRNVVFLDAHVEMVSVQEYDIGGEYHSGSRPFWGFNFRNN</sequence>
<dbReference type="EMBL" id="JBGUBD010000006">
    <property type="protein sequence ID" value="MFA9478955.1"/>
    <property type="molecule type" value="Genomic_DNA"/>
</dbReference>
<protein>
    <submittedName>
        <fullName evidence="1">Uncharacterized protein</fullName>
    </submittedName>
</protein>
<evidence type="ECO:0000313" key="1">
    <source>
        <dbReference type="EMBL" id="MFA9478955.1"/>
    </source>
</evidence>
<dbReference type="Proteomes" id="UP001575105">
    <property type="component" value="Unassembled WGS sequence"/>
</dbReference>
<evidence type="ECO:0000313" key="2">
    <source>
        <dbReference type="Proteomes" id="UP001575105"/>
    </source>
</evidence>
<comment type="caution">
    <text evidence="1">The sequence shown here is derived from an EMBL/GenBank/DDBJ whole genome shotgun (WGS) entry which is preliminary data.</text>
</comment>